<dbReference type="PANTHER" id="PTHR30126:SF6">
    <property type="entry name" value="HTH-TYPE TRANSCRIPTIONAL REGULATOR CYSB-RELATED"/>
    <property type="match status" value="1"/>
</dbReference>
<keyword evidence="2" id="KW-0805">Transcription regulation</keyword>
<dbReference type="Gene3D" id="3.40.190.10">
    <property type="entry name" value="Periplasmic binding protein-like II"/>
    <property type="match status" value="2"/>
</dbReference>
<dbReference type="CDD" id="cd08413">
    <property type="entry name" value="PBP2_CysB_like"/>
    <property type="match status" value="1"/>
</dbReference>
<dbReference type="NCBIfam" id="NF009327">
    <property type="entry name" value="PRK12684.1"/>
    <property type="match status" value="1"/>
</dbReference>
<sequence>MNFQQLRIIRETVRRKFNLTEVANALHTSQSGVSKHIKDLEDELGIELFVRRGKRLLGLTEPGKELVGIVQRMLLDARNIKQLAEQFASADLGELTVATTHTQARYALPQVVVKFKQEFPKVRLVLHQASPKEIVTMLLEGSADIGVATEALEENPDVTSFPYYSWDHAVIVPAGHELEKVDPLTLEAIAEWPIITYDPGFTGRSRIDQAFAKAAIVPDIIMTALDADVIKTYVEAGLGIGIIASVAYDPKRDTGLKLLSAKGLFARNTSRIAVRHGRYLRGYAYRFIELCSADLTESVVRSRIAPKADDDVTD</sequence>
<evidence type="ECO:0000256" key="4">
    <source>
        <dbReference type="ARBA" id="ARBA00023163"/>
    </source>
</evidence>
<proteinExistence type="inferred from homology"/>
<dbReference type="InterPro" id="IPR036388">
    <property type="entry name" value="WH-like_DNA-bd_sf"/>
</dbReference>
<name>A0A6I3KMX1_9HYPH</name>
<dbReference type="Gene3D" id="1.10.10.10">
    <property type="entry name" value="Winged helix-like DNA-binding domain superfamily/Winged helix DNA-binding domain"/>
    <property type="match status" value="1"/>
</dbReference>
<dbReference type="PANTHER" id="PTHR30126">
    <property type="entry name" value="HTH-TYPE TRANSCRIPTIONAL REGULATOR"/>
    <property type="match status" value="1"/>
</dbReference>
<keyword evidence="4" id="KW-0804">Transcription</keyword>
<feature type="domain" description="HTH lysR-type" evidence="5">
    <location>
        <begin position="1"/>
        <end position="59"/>
    </location>
</feature>
<dbReference type="AlphaFoldDB" id="A0A6I3KMX1"/>
<dbReference type="Pfam" id="PF03466">
    <property type="entry name" value="LysR_substrate"/>
    <property type="match status" value="1"/>
</dbReference>
<dbReference type="InterPro" id="IPR005119">
    <property type="entry name" value="LysR_subst-bd"/>
</dbReference>
<dbReference type="PRINTS" id="PR00039">
    <property type="entry name" value="HTHLYSR"/>
</dbReference>
<protein>
    <submittedName>
        <fullName evidence="6">CysB family HTH-type transcriptional regulator</fullName>
    </submittedName>
</protein>
<evidence type="ECO:0000256" key="2">
    <source>
        <dbReference type="ARBA" id="ARBA00023015"/>
    </source>
</evidence>
<evidence type="ECO:0000256" key="3">
    <source>
        <dbReference type="ARBA" id="ARBA00023125"/>
    </source>
</evidence>
<dbReference type="GO" id="GO:0000976">
    <property type="term" value="F:transcription cis-regulatory region binding"/>
    <property type="evidence" value="ECO:0007669"/>
    <property type="project" value="TreeGrafter"/>
</dbReference>
<reference evidence="6 7" key="1">
    <citation type="submission" date="2019-11" db="EMBL/GenBank/DDBJ databases">
        <title>Identification of a novel strain.</title>
        <authorList>
            <person name="Xu Q."/>
            <person name="Wang G."/>
        </authorList>
    </citation>
    <scope>NUCLEOTIDE SEQUENCE [LARGE SCALE GENOMIC DNA]</scope>
    <source>
        <strain evidence="7">xq</strain>
    </source>
</reference>
<keyword evidence="3" id="KW-0238">DNA-binding</keyword>
<dbReference type="RefSeq" id="WP_324615068.1">
    <property type="nucleotide sequence ID" value="NZ_WMBQ01000002.1"/>
</dbReference>
<dbReference type="GO" id="GO:0019344">
    <property type="term" value="P:cysteine biosynthetic process"/>
    <property type="evidence" value="ECO:0007669"/>
    <property type="project" value="TreeGrafter"/>
</dbReference>
<dbReference type="GO" id="GO:0003700">
    <property type="term" value="F:DNA-binding transcription factor activity"/>
    <property type="evidence" value="ECO:0007669"/>
    <property type="project" value="InterPro"/>
</dbReference>
<dbReference type="InterPro" id="IPR037423">
    <property type="entry name" value="CysB_PBP2"/>
</dbReference>
<dbReference type="SUPFAM" id="SSF53850">
    <property type="entry name" value="Periplasmic binding protein-like II"/>
    <property type="match status" value="1"/>
</dbReference>
<keyword evidence="7" id="KW-1185">Reference proteome</keyword>
<organism evidence="6 7">
    <name type="scientific">Hyphomicrobium album</name>
    <dbReference type="NCBI Taxonomy" id="2665159"/>
    <lineage>
        <taxon>Bacteria</taxon>
        <taxon>Pseudomonadati</taxon>
        <taxon>Pseudomonadota</taxon>
        <taxon>Alphaproteobacteria</taxon>
        <taxon>Hyphomicrobiales</taxon>
        <taxon>Hyphomicrobiaceae</taxon>
        <taxon>Hyphomicrobium</taxon>
    </lineage>
</organism>
<gene>
    <name evidence="6" type="ORF">GIW81_15830</name>
</gene>
<dbReference type="PROSITE" id="PS50931">
    <property type="entry name" value="HTH_LYSR"/>
    <property type="match status" value="1"/>
</dbReference>
<dbReference type="InterPro" id="IPR036390">
    <property type="entry name" value="WH_DNA-bd_sf"/>
</dbReference>
<evidence type="ECO:0000256" key="1">
    <source>
        <dbReference type="ARBA" id="ARBA00009437"/>
    </source>
</evidence>
<dbReference type="SUPFAM" id="SSF46785">
    <property type="entry name" value="Winged helix' DNA-binding domain"/>
    <property type="match status" value="1"/>
</dbReference>
<dbReference type="Proteomes" id="UP000440694">
    <property type="component" value="Unassembled WGS sequence"/>
</dbReference>
<dbReference type="InterPro" id="IPR000847">
    <property type="entry name" value="LysR_HTH_N"/>
</dbReference>
<dbReference type="Pfam" id="PF00126">
    <property type="entry name" value="HTH_1"/>
    <property type="match status" value="1"/>
</dbReference>
<dbReference type="CDD" id="cd00090">
    <property type="entry name" value="HTH_ARSR"/>
    <property type="match status" value="1"/>
</dbReference>
<evidence type="ECO:0000259" key="5">
    <source>
        <dbReference type="PROSITE" id="PS50931"/>
    </source>
</evidence>
<comment type="caution">
    <text evidence="6">The sequence shown here is derived from an EMBL/GenBank/DDBJ whole genome shotgun (WGS) entry which is preliminary data.</text>
</comment>
<dbReference type="EMBL" id="WMBQ01000002">
    <property type="protein sequence ID" value="MTD95809.1"/>
    <property type="molecule type" value="Genomic_DNA"/>
</dbReference>
<accession>A0A6I3KMX1</accession>
<dbReference type="InterPro" id="IPR011991">
    <property type="entry name" value="ArsR-like_HTH"/>
</dbReference>
<comment type="similarity">
    <text evidence="1">Belongs to the LysR transcriptional regulatory family.</text>
</comment>
<evidence type="ECO:0000313" key="6">
    <source>
        <dbReference type="EMBL" id="MTD95809.1"/>
    </source>
</evidence>
<evidence type="ECO:0000313" key="7">
    <source>
        <dbReference type="Proteomes" id="UP000440694"/>
    </source>
</evidence>